<dbReference type="InterPro" id="IPR003743">
    <property type="entry name" value="Zf-RING_7"/>
</dbReference>
<evidence type="ECO:0000313" key="4">
    <source>
        <dbReference type="Proteomes" id="UP000007519"/>
    </source>
</evidence>
<protein>
    <recommendedName>
        <fullName evidence="2">C4-type zinc ribbon domain-containing protein</fullName>
    </recommendedName>
</protein>
<dbReference type="Proteomes" id="UP000007519">
    <property type="component" value="Chromosome"/>
</dbReference>
<dbReference type="Gene3D" id="1.10.287.1490">
    <property type="match status" value="1"/>
</dbReference>
<gene>
    <name evidence="3" type="ordered locus">SGRA_2048</name>
</gene>
<dbReference type="EMBL" id="CP002831">
    <property type="protein sequence ID" value="AFC24779.1"/>
    <property type="molecule type" value="Genomic_DNA"/>
</dbReference>
<dbReference type="PANTHER" id="PTHR39082:SF1">
    <property type="entry name" value="SCAVENGER RECEPTOR CLASS A MEMBER 3"/>
    <property type="match status" value="1"/>
</dbReference>
<dbReference type="OrthoDB" id="9795058at2"/>
<proteinExistence type="predicted"/>
<feature type="domain" description="C4-type zinc ribbon" evidence="2">
    <location>
        <begin position="209"/>
        <end position="241"/>
    </location>
</feature>
<organism evidence="3 4">
    <name type="scientific">Saprospira grandis (strain Lewin)</name>
    <dbReference type="NCBI Taxonomy" id="984262"/>
    <lineage>
        <taxon>Bacteria</taxon>
        <taxon>Pseudomonadati</taxon>
        <taxon>Bacteroidota</taxon>
        <taxon>Saprospiria</taxon>
        <taxon>Saprospirales</taxon>
        <taxon>Saprospiraceae</taxon>
        <taxon>Saprospira</taxon>
    </lineage>
</organism>
<dbReference type="PANTHER" id="PTHR39082">
    <property type="entry name" value="PHOSPHOLIPASE C-BETA-2-RELATED"/>
    <property type="match status" value="1"/>
</dbReference>
<feature type="coiled-coil region" evidence="1">
    <location>
        <begin position="42"/>
        <end position="97"/>
    </location>
</feature>
<dbReference type="HOGENOM" id="CLU_073076_2_0_10"/>
<dbReference type="RefSeq" id="WP_015692399.1">
    <property type="nucleotide sequence ID" value="NC_016940.1"/>
</dbReference>
<name>H6L2M2_SAPGL</name>
<dbReference type="AlphaFoldDB" id="H6L2M2"/>
<keyword evidence="4" id="KW-1185">Reference proteome</keyword>
<dbReference type="InterPro" id="IPR052376">
    <property type="entry name" value="Oxidative_Scav/Glycosyltrans"/>
</dbReference>
<evidence type="ECO:0000259" key="2">
    <source>
        <dbReference type="Pfam" id="PF02591"/>
    </source>
</evidence>
<dbReference type="STRING" id="984262.SGRA_2048"/>
<dbReference type="KEGG" id="sgn:SGRA_2048"/>
<evidence type="ECO:0000313" key="3">
    <source>
        <dbReference type="EMBL" id="AFC24779.1"/>
    </source>
</evidence>
<keyword evidence="1" id="KW-0175">Coiled coil</keyword>
<sequence>MAKKKTVNVPVEEKLQYLFELQELDSKLHDIERLKGELPMEVSELEDEIVGLETRVNKLSEDIKATELKISKHQNTIKEAEVLIEKYGQQQENVNNNREYDALSREIELQKLDIQLSNKRIKEAKVQLSNQKITLEAAQKRFELKKDALDRKQAELEKIIVKTEKEEKTLDRKIQRARKKVEERLLKAYDRIRGAYKNKLAVVTVERNSCGGCFNHIPPQTQLEINQRKRIIICEHCGRVLVDRVMAGVETVEEED</sequence>
<dbReference type="eggNOG" id="COG1579">
    <property type="taxonomic scope" value="Bacteria"/>
</dbReference>
<reference evidence="3 4" key="1">
    <citation type="journal article" date="2012" name="Stand. Genomic Sci.">
        <title>Complete genome sequencing and analysis of Saprospira grandis str. Lewin, a predatory marine bacterium.</title>
        <authorList>
            <person name="Saw J.H."/>
            <person name="Yuryev A."/>
            <person name="Kanbe M."/>
            <person name="Hou S."/>
            <person name="Young A.G."/>
            <person name="Aizawa S."/>
            <person name="Alam M."/>
        </authorList>
    </citation>
    <scope>NUCLEOTIDE SEQUENCE [LARGE SCALE GENOMIC DNA]</scope>
    <source>
        <strain evidence="3 4">Lewin</strain>
    </source>
</reference>
<feature type="coiled-coil region" evidence="1">
    <location>
        <begin position="121"/>
        <end position="180"/>
    </location>
</feature>
<accession>H6L2M2</accession>
<evidence type="ECO:0000256" key="1">
    <source>
        <dbReference type="SAM" id="Coils"/>
    </source>
</evidence>
<dbReference type="Pfam" id="PF02591">
    <property type="entry name" value="Zn_ribbon_9"/>
    <property type="match status" value="1"/>
</dbReference>